<dbReference type="RefSeq" id="WP_323691072.1">
    <property type="nucleotide sequence ID" value="NZ_CP116341.1"/>
</dbReference>
<evidence type="ECO:0000313" key="12">
    <source>
        <dbReference type="Proteomes" id="UP001303532"/>
    </source>
</evidence>
<keyword evidence="3 10" id="KW-0812">Transmembrane</keyword>
<feature type="transmembrane region" description="Helical" evidence="10">
    <location>
        <begin position="93"/>
        <end position="115"/>
    </location>
</feature>
<evidence type="ECO:0000256" key="5">
    <source>
        <dbReference type="ARBA" id="ARBA00023136"/>
    </source>
</evidence>
<keyword evidence="5 10" id="KW-0472">Membrane</keyword>
<feature type="transmembrane region" description="Helical" evidence="10">
    <location>
        <begin position="62"/>
        <end position="81"/>
    </location>
</feature>
<dbReference type="Proteomes" id="UP001303532">
    <property type="component" value="Chromosome"/>
</dbReference>
<dbReference type="PANTHER" id="PTHR28259">
    <property type="entry name" value="FLUORIDE EXPORT PROTEIN 1-RELATED"/>
    <property type="match status" value="1"/>
</dbReference>
<name>A0ABZ0KVC4_9BACL</name>
<dbReference type="InterPro" id="IPR003691">
    <property type="entry name" value="FluC"/>
</dbReference>
<feature type="binding site" evidence="10">
    <location>
        <position position="73"/>
    </location>
    <ligand>
        <name>Na(+)</name>
        <dbReference type="ChEBI" id="CHEBI:29101"/>
        <note>structural</note>
    </ligand>
</feature>
<evidence type="ECO:0000256" key="9">
    <source>
        <dbReference type="ARBA" id="ARBA00049940"/>
    </source>
</evidence>
<keyword evidence="10" id="KW-0813">Transport</keyword>
<evidence type="ECO:0000313" key="11">
    <source>
        <dbReference type="EMBL" id="WOV83381.1"/>
    </source>
</evidence>
<dbReference type="EMBL" id="CP116341">
    <property type="protein sequence ID" value="WOV83381.1"/>
    <property type="molecule type" value="Genomic_DNA"/>
</dbReference>
<evidence type="ECO:0000256" key="8">
    <source>
        <dbReference type="ARBA" id="ARBA00035585"/>
    </source>
</evidence>
<reference evidence="11 12" key="1">
    <citation type="submission" date="2023-01" db="EMBL/GenBank/DDBJ databases">
        <title>Sporosarcina sp. nov., isolated from Korean tranditional fermented seafood 'Jeotgal'.</title>
        <authorList>
            <person name="Yang A.-I."/>
        </authorList>
    </citation>
    <scope>NUCLEOTIDE SEQUENCE [LARGE SCALE GENOMIC DNA]</scope>
    <source>
        <strain evidence="11 12">B2O-1</strain>
    </source>
</reference>
<dbReference type="HAMAP" id="MF_00454">
    <property type="entry name" value="FluC"/>
    <property type="match status" value="1"/>
</dbReference>
<gene>
    <name evidence="10" type="primary">fluC</name>
    <name evidence="10" type="synonym">crcB</name>
    <name evidence="11" type="ORF">PGH26_10645</name>
</gene>
<keyword evidence="4 10" id="KW-1133">Transmembrane helix</keyword>
<keyword evidence="12" id="KW-1185">Reference proteome</keyword>
<proteinExistence type="inferred from homology"/>
<accession>A0ABZ0KVC4</accession>
<evidence type="ECO:0000256" key="4">
    <source>
        <dbReference type="ARBA" id="ARBA00022989"/>
    </source>
</evidence>
<feature type="transmembrane region" description="Helical" evidence="10">
    <location>
        <begin position="33"/>
        <end position="50"/>
    </location>
</feature>
<evidence type="ECO:0000256" key="2">
    <source>
        <dbReference type="ARBA" id="ARBA00022475"/>
    </source>
</evidence>
<comment type="subcellular location">
    <subcellularLocation>
        <location evidence="1 10">Cell membrane</location>
        <topology evidence="1 10">Multi-pass membrane protein</topology>
    </subcellularLocation>
</comment>
<dbReference type="PANTHER" id="PTHR28259:SF1">
    <property type="entry name" value="FLUORIDE EXPORT PROTEIN 1-RELATED"/>
    <property type="match status" value="1"/>
</dbReference>
<organism evidence="11 12">
    <name type="scientific">Sporosarcina jeotgali</name>
    <dbReference type="NCBI Taxonomy" id="3020056"/>
    <lineage>
        <taxon>Bacteria</taxon>
        <taxon>Bacillati</taxon>
        <taxon>Bacillota</taxon>
        <taxon>Bacilli</taxon>
        <taxon>Bacillales</taxon>
        <taxon>Caryophanaceae</taxon>
        <taxon>Sporosarcina</taxon>
    </lineage>
</organism>
<keyword evidence="10" id="KW-0406">Ion transport</keyword>
<protein>
    <recommendedName>
        <fullName evidence="10">Fluoride-specific ion channel FluC</fullName>
    </recommendedName>
</protein>
<evidence type="ECO:0000256" key="1">
    <source>
        <dbReference type="ARBA" id="ARBA00004651"/>
    </source>
</evidence>
<evidence type="ECO:0000256" key="10">
    <source>
        <dbReference type="HAMAP-Rule" id="MF_00454"/>
    </source>
</evidence>
<keyword evidence="10" id="KW-0915">Sodium</keyword>
<feature type="binding site" evidence="10">
    <location>
        <position position="76"/>
    </location>
    <ligand>
        <name>Na(+)</name>
        <dbReference type="ChEBI" id="CHEBI:29101"/>
        <note>structural</note>
    </ligand>
</feature>
<keyword evidence="6 10" id="KW-0407">Ion channel</keyword>
<evidence type="ECO:0000256" key="3">
    <source>
        <dbReference type="ARBA" id="ARBA00022692"/>
    </source>
</evidence>
<evidence type="ECO:0000256" key="7">
    <source>
        <dbReference type="ARBA" id="ARBA00035120"/>
    </source>
</evidence>
<sequence length="124" mass="12914">MRTILAIGAAGALGALARTLLGLLVPVSNGFPVGTFVANIAGTFILCFLVEKTLHWTLVNKTTYDAITVGFLGAFTTFSSFSYETFELLQTDVGLALLYGGGSLAVGLFAGAFGFRLGGRRQAA</sequence>
<evidence type="ECO:0000256" key="6">
    <source>
        <dbReference type="ARBA" id="ARBA00023303"/>
    </source>
</evidence>
<dbReference type="Pfam" id="PF02537">
    <property type="entry name" value="CRCB"/>
    <property type="match status" value="1"/>
</dbReference>
<keyword evidence="2 10" id="KW-1003">Cell membrane</keyword>
<comment type="function">
    <text evidence="9 10">Fluoride-specific ion channel. Important for reducing fluoride concentration in the cell, thus reducing its toxicity.</text>
</comment>
<comment type="activity regulation">
    <text evidence="10">Na(+) is not transported, but it plays an essential structural role and its presence is essential for fluoride channel function.</text>
</comment>
<comment type="catalytic activity">
    <reaction evidence="8">
        <text>fluoride(in) = fluoride(out)</text>
        <dbReference type="Rhea" id="RHEA:76159"/>
        <dbReference type="ChEBI" id="CHEBI:17051"/>
    </reaction>
    <physiologicalReaction direction="left-to-right" evidence="8">
        <dbReference type="Rhea" id="RHEA:76160"/>
    </physiologicalReaction>
</comment>
<comment type="similarity">
    <text evidence="7 10">Belongs to the fluoride channel Fluc/FEX (TC 1.A.43) family.</text>
</comment>
<keyword evidence="10" id="KW-0479">Metal-binding</keyword>